<gene>
    <name evidence="5" type="ORF">C7430_10211</name>
    <name evidence="4" type="ORF">DAPPPG734_22525</name>
</gene>
<dbReference type="InterPro" id="IPR003423">
    <property type="entry name" value="OMP_efflux"/>
</dbReference>
<dbReference type="GO" id="GO:0009279">
    <property type="term" value="C:cell outer membrane"/>
    <property type="evidence" value="ECO:0007669"/>
    <property type="project" value="UniProtKB-SubCell"/>
</dbReference>
<protein>
    <submittedName>
        <fullName evidence="4">Efflux transporter outer membrane subunit</fullName>
    </submittedName>
    <submittedName>
        <fullName evidence="5">NodT family efflux transporter outer membrane factor (OMF) lipoprotein</fullName>
    </submittedName>
</protein>
<dbReference type="InterPro" id="IPR010131">
    <property type="entry name" value="MdtP/NodT-like"/>
</dbReference>
<geneLocation type="plasmid" evidence="4 7">
    <name>P1</name>
</geneLocation>
<accession>A0AAN2K6X2</accession>
<dbReference type="EMBL" id="QGHE01000002">
    <property type="protein sequence ID" value="PWJ81688.1"/>
    <property type="molecule type" value="Genomic_DNA"/>
</dbReference>
<name>A0AAN2K6X2_ENTAG</name>
<keyword evidence="3" id="KW-0732">Signal</keyword>
<dbReference type="Proteomes" id="UP000245996">
    <property type="component" value="Unassembled WGS sequence"/>
</dbReference>
<feature type="signal peptide" evidence="3">
    <location>
        <begin position="1"/>
        <end position="17"/>
    </location>
</feature>
<dbReference type="RefSeq" id="WP_031592450.1">
    <property type="nucleotide sequence ID" value="NZ_CP134725.1"/>
</dbReference>
<dbReference type="NCBIfam" id="TIGR01845">
    <property type="entry name" value="outer_NodT"/>
    <property type="match status" value="1"/>
</dbReference>
<dbReference type="AlphaFoldDB" id="A0AAN2K6X2"/>
<dbReference type="PANTHER" id="PTHR30203:SF25">
    <property type="entry name" value="OUTER MEMBRANE PROTEIN-RELATED"/>
    <property type="match status" value="1"/>
</dbReference>
<sequence length="483" mass="51326">MFSLRTLSLMVSSGLLAGCAVGPDYHRPDVPLPDRYQSAMQQRSATRPANFAVWWEGFNDPLLSRLVSDALARNLDIAQASARMAQARAGLGAATAALLPSGNVSGQASRAYQSVETPLGQVLSSTPDYNRYGNAYETNLNAGWEIDLFGGLRRGRQSALADYQASEAGVAATRLAVAAQTADIYITLRGLQARLAIADAQVRTRQELLEKVQLLHSKGVAPEYQVRQSEGELAQVQATVPELLTGIDAAMNALDVMLGTPAGTHRTELTSAGTIPQAPLITSTGTPGDLLRRRPDIIVAERHLAASSARIGVAISEYYPKFSLSALLGSATAVSGDNLFSSGASQSAGVLGLRWRLFDFGRINAQIDQAKGQEAEALAAYRLSVLRATEDVENAFSALVNRENQTATLVKGEASLASARQSSFVAFRQGTASLIDVLHNDETLLQISDARAQAQTESARAAVATFRALGGGWQPSETDKKAL</sequence>
<comment type="similarity">
    <text evidence="2 3">Belongs to the outer membrane factor (OMF) (TC 1.B.17) family.</text>
</comment>
<dbReference type="PANTHER" id="PTHR30203">
    <property type="entry name" value="OUTER MEMBRANE CATION EFFLUX PROTEIN"/>
    <property type="match status" value="1"/>
</dbReference>
<evidence type="ECO:0000313" key="4">
    <source>
        <dbReference type="EMBL" id="CAH6367523.1"/>
    </source>
</evidence>
<proteinExistence type="inferred from homology"/>
<feature type="chain" id="PRO_5042670115" evidence="3">
    <location>
        <begin position="18"/>
        <end position="483"/>
    </location>
</feature>
<evidence type="ECO:0000313" key="5">
    <source>
        <dbReference type="EMBL" id="PWJ81688.1"/>
    </source>
</evidence>
<evidence type="ECO:0000256" key="3">
    <source>
        <dbReference type="RuleBase" id="RU362097"/>
    </source>
</evidence>
<dbReference type="EMBL" id="OW970316">
    <property type="protein sequence ID" value="CAH6367523.1"/>
    <property type="molecule type" value="Genomic_DNA"/>
</dbReference>
<dbReference type="Pfam" id="PF02321">
    <property type="entry name" value="OEP"/>
    <property type="match status" value="2"/>
</dbReference>
<keyword evidence="3" id="KW-0564">Palmitate</keyword>
<evidence type="ECO:0000256" key="2">
    <source>
        <dbReference type="ARBA" id="ARBA00007613"/>
    </source>
</evidence>
<keyword evidence="3" id="KW-0812">Transmembrane</keyword>
<evidence type="ECO:0000313" key="7">
    <source>
        <dbReference type="Proteomes" id="UP001158961"/>
    </source>
</evidence>
<comment type="subcellular location">
    <subcellularLocation>
        <location evidence="1 3">Cell outer membrane</location>
        <topology evidence="1 3">Lipid-anchor</topology>
    </subcellularLocation>
</comment>
<dbReference type="PROSITE" id="PS51257">
    <property type="entry name" value="PROKAR_LIPOPROTEIN"/>
    <property type="match status" value="1"/>
</dbReference>
<dbReference type="Proteomes" id="UP001158961">
    <property type="component" value="Plasmid P1"/>
</dbReference>
<keyword evidence="4" id="KW-0614">Plasmid</keyword>
<evidence type="ECO:0000313" key="6">
    <source>
        <dbReference type="Proteomes" id="UP000245996"/>
    </source>
</evidence>
<dbReference type="Gene3D" id="2.20.200.10">
    <property type="entry name" value="Outer membrane efflux proteins (OEP)"/>
    <property type="match status" value="1"/>
</dbReference>
<keyword evidence="3 5" id="KW-0449">Lipoprotein</keyword>
<dbReference type="GO" id="GO:0015562">
    <property type="term" value="F:efflux transmembrane transporter activity"/>
    <property type="evidence" value="ECO:0007669"/>
    <property type="project" value="InterPro"/>
</dbReference>
<dbReference type="Gene3D" id="1.20.1600.10">
    <property type="entry name" value="Outer membrane efflux proteins (OEP)"/>
    <property type="match status" value="1"/>
</dbReference>
<organism evidence="4 7">
    <name type="scientific">Enterobacter agglomerans</name>
    <name type="common">Erwinia herbicola</name>
    <name type="synonym">Pantoea agglomerans</name>
    <dbReference type="NCBI Taxonomy" id="549"/>
    <lineage>
        <taxon>Bacteria</taxon>
        <taxon>Pseudomonadati</taxon>
        <taxon>Pseudomonadota</taxon>
        <taxon>Gammaproteobacteria</taxon>
        <taxon>Enterobacterales</taxon>
        <taxon>Erwiniaceae</taxon>
        <taxon>Pantoea</taxon>
        <taxon>Pantoea agglomerans group</taxon>
    </lineage>
</organism>
<keyword evidence="3" id="KW-1134">Transmembrane beta strand</keyword>
<dbReference type="SUPFAM" id="SSF56954">
    <property type="entry name" value="Outer membrane efflux proteins (OEP)"/>
    <property type="match status" value="1"/>
</dbReference>
<reference evidence="4" key="2">
    <citation type="submission" date="2022-05" db="EMBL/GenBank/DDBJ databases">
        <authorList>
            <person name="Pothier F. J."/>
        </authorList>
    </citation>
    <scope>NUCLEOTIDE SEQUENCE</scope>
    <source>
        <strain evidence="4">DAPP-PG734</strain>
        <plasmid evidence="4">P1</plasmid>
    </source>
</reference>
<keyword evidence="3" id="KW-0472">Membrane</keyword>
<evidence type="ECO:0000256" key="1">
    <source>
        <dbReference type="ARBA" id="ARBA00004459"/>
    </source>
</evidence>
<reference evidence="5 6" key="1">
    <citation type="submission" date="2018-05" db="EMBL/GenBank/DDBJ databases">
        <title>Genomic Encyclopedia of Type Strains, Phase IV (KMG-V): Genome sequencing to study the core and pangenomes of soil and plant-associated prokaryotes.</title>
        <authorList>
            <person name="Whitman W."/>
        </authorList>
    </citation>
    <scope>NUCLEOTIDE SEQUENCE [LARGE SCALE GENOMIC DNA]</scope>
    <source>
        <strain evidence="5 6">PNG 92-11</strain>
    </source>
</reference>